<feature type="domain" description="Type I restriction modification DNA specificity" evidence="4">
    <location>
        <begin position="320"/>
        <end position="372"/>
    </location>
</feature>
<dbReference type="PANTHER" id="PTHR30408:SF12">
    <property type="entry name" value="TYPE I RESTRICTION ENZYME MJAVIII SPECIFICITY SUBUNIT"/>
    <property type="match status" value="1"/>
</dbReference>
<dbReference type="Gene3D" id="1.10.287.1120">
    <property type="entry name" value="Bipartite methylase S protein"/>
    <property type="match status" value="1"/>
</dbReference>
<protein>
    <submittedName>
        <fullName evidence="5">Restriction endonuclease subunit S</fullName>
        <ecNumber evidence="5">3.1.21.-</ecNumber>
    </submittedName>
</protein>
<keyword evidence="6" id="KW-1185">Reference proteome</keyword>
<name>A0ABY6GW41_9GAMM</name>
<dbReference type="GO" id="GO:0016787">
    <property type="term" value="F:hydrolase activity"/>
    <property type="evidence" value="ECO:0007669"/>
    <property type="project" value="UniProtKB-KW"/>
</dbReference>
<dbReference type="Gene3D" id="3.90.220.20">
    <property type="entry name" value="DNA methylase specificity domains"/>
    <property type="match status" value="2"/>
</dbReference>
<keyword evidence="5" id="KW-0255">Endonuclease</keyword>
<dbReference type="CDD" id="cd17261">
    <property type="entry name" value="RMtype1_S_EcoKI-TRD2-CR2_like"/>
    <property type="match status" value="1"/>
</dbReference>
<proteinExistence type="inferred from homology"/>
<accession>A0ABY6GW41</accession>
<dbReference type="PANTHER" id="PTHR30408">
    <property type="entry name" value="TYPE-1 RESTRICTION ENZYME ECOKI SPECIFICITY PROTEIN"/>
    <property type="match status" value="1"/>
</dbReference>
<evidence type="ECO:0000259" key="4">
    <source>
        <dbReference type="Pfam" id="PF01420"/>
    </source>
</evidence>
<dbReference type="InterPro" id="IPR052021">
    <property type="entry name" value="Type-I_RS_S_subunit"/>
</dbReference>
<dbReference type="Proteomes" id="UP001163255">
    <property type="component" value="Chromosome"/>
</dbReference>
<organism evidence="5 6">
    <name type="scientific">Endozoicomonas euniceicola</name>
    <dbReference type="NCBI Taxonomy" id="1234143"/>
    <lineage>
        <taxon>Bacteria</taxon>
        <taxon>Pseudomonadati</taxon>
        <taxon>Pseudomonadota</taxon>
        <taxon>Gammaproteobacteria</taxon>
        <taxon>Oceanospirillales</taxon>
        <taxon>Endozoicomonadaceae</taxon>
        <taxon>Endozoicomonas</taxon>
    </lineage>
</organism>
<keyword evidence="5" id="KW-0540">Nuclease</keyword>
<dbReference type="SUPFAM" id="SSF116734">
    <property type="entry name" value="DNA methylase specificity domain"/>
    <property type="match status" value="2"/>
</dbReference>
<reference evidence="5" key="1">
    <citation type="submission" date="2022-10" db="EMBL/GenBank/DDBJ databases">
        <title>Completed Genome Sequence of two octocoral isolated bacterium, Endozoicomonas euniceicola EF212T and Endozoicomonas gorgoniicola PS125T.</title>
        <authorList>
            <person name="Chiou Y.-J."/>
            <person name="Chen Y.-H."/>
        </authorList>
    </citation>
    <scope>NUCLEOTIDE SEQUENCE</scope>
    <source>
        <strain evidence="5">EF212</strain>
    </source>
</reference>
<gene>
    <name evidence="5" type="ORF">NX720_03330</name>
</gene>
<comment type="similarity">
    <text evidence="1">Belongs to the type-I restriction system S methylase family.</text>
</comment>
<dbReference type="EMBL" id="CP103300">
    <property type="protein sequence ID" value="UYM16970.1"/>
    <property type="molecule type" value="Genomic_DNA"/>
</dbReference>
<keyword evidence="2" id="KW-0680">Restriction system</keyword>
<evidence type="ECO:0000256" key="3">
    <source>
        <dbReference type="ARBA" id="ARBA00023125"/>
    </source>
</evidence>
<dbReference type="InterPro" id="IPR000055">
    <property type="entry name" value="Restrct_endonuc_typeI_TRD"/>
</dbReference>
<dbReference type="Pfam" id="PF01420">
    <property type="entry name" value="Methylase_S"/>
    <property type="match status" value="2"/>
</dbReference>
<keyword evidence="3" id="KW-0238">DNA-binding</keyword>
<keyword evidence="5" id="KW-0378">Hydrolase</keyword>
<dbReference type="InterPro" id="IPR044946">
    <property type="entry name" value="Restrct_endonuc_typeI_TRD_sf"/>
</dbReference>
<evidence type="ECO:0000313" key="5">
    <source>
        <dbReference type="EMBL" id="UYM16970.1"/>
    </source>
</evidence>
<feature type="domain" description="Type I restriction modification DNA specificity" evidence="4">
    <location>
        <begin position="3"/>
        <end position="186"/>
    </location>
</feature>
<evidence type="ECO:0000313" key="6">
    <source>
        <dbReference type="Proteomes" id="UP001163255"/>
    </source>
</evidence>
<evidence type="ECO:0000256" key="1">
    <source>
        <dbReference type="ARBA" id="ARBA00010923"/>
    </source>
</evidence>
<evidence type="ECO:0000256" key="2">
    <source>
        <dbReference type="ARBA" id="ARBA00022747"/>
    </source>
</evidence>
<dbReference type="RefSeq" id="WP_262599363.1">
    <property type="nucleotide sequence ID" value="NZ_CP103300.1"/>
</dbReference>
<dbReference type="GO" id="GO:0004519">
    <property type="term" value="F:endonuclease activity"/>
    <property type="evidence" value="ECO:0007669"/>
    <property type="project" value="UniProtKB-KW"/>
</dbReference>
<sequence>MVPEGWNDGRVGDLIKGLESGISVNGVDRNLDQGEKGVLKVSAVSYGKFDPFAAKVIVSDSELKRAKTHPRKGQIIISRSNTEELVGASAYIEDDYFDLFLPDKLWQAKPRQNVCMKWLSYILASDHSRYVLSNLATGTSGSMKNITKSGLLGLRIVIPPFHEQHKIAKILSTWDKAIATTEKLIEASKQQKKALMQQLLTGKKRFAGFEGEWQTKSLSKCVSGSSLRNQSLLMGHEDLRSVTKARGMVPMKDQVKGESVDRCKVVRKNWFAYNPMRLNVGSICRWTESQNCLVSPDYVVFNCNEEILLTEYFDHFRSSHAWNDFMVRAGNGSVRVRIYLKDLAPLKIKLPPIEEQRKIACTLTVASNEIETLQSRAFHLKQEKKALMQQLLTGKRRVNLKPEEAA</sequence>
<dbReference type="EC" id="3.1.21.-" evidence="5"/>